<protein>
    <submittedName>
        <fullName evidence="1">Uncharacterized protein</fullName>
    </submittedName>
</protein>
<name>A0A5J4UWQ6_9EUKA</name>
<accession>A0A5J4UWQ6</accession>
<sequence>MEKIRGVAFQQILKKPQAETSKPIKEDQTLQLTEMEFLVLVIATIMEYSTIRLTEVHKSMVSKLPKRCWQVKAAMFERHDTCITVIFRTLEDLRISPAQWLSSWMSGRKKKNKNLHIRRLYSKNRAALHEETSKAIHFVMRACKIPTVFTVIFIKFSSMTKSIDQGATKIEISRAINRKVLQAVANPNDKNFIDKIRKQLAKL</sequence>
<evidence type="ECO:0000313" key="1">
    <source>
        <dbReference type="EMBL" id="KAA6374341.1"/>
    </source>
</evidence>
<organism evidence="1 2">
    <name type="scientific">Streblomastix strix</name>
    <dbReference type="NCBI Taxonomy" id="222440"/>
    <lineage>
        <taxon>Eukaryota</taxon>
        <taxon>Metamonada</taxon>
        <taxon>Preaxostyla</taxon>
        <taxon>Oxymonadida</taxon>
        <taxon>Streblomastigidae</taxon>
        <taxon>Streblomastix</taxon>
    </lineage>
</organism>
<proteinExistence type="predicted"/>
<dbReference type="Proteomes" id="UP000324800">
    <property type="component" value="Unassembled WGS sequence"/>
</dbReference>
<gene>
    <name evidence="1" type="ORF">EZS28_030132</name>
</gene>
<evidence type="ECO:0000313" key="2">
    <source>
        <dbReference type="Proteomes" id="UP000324800"/>
    </source>
</evidence>
<reference evidence="1 2" key="1">
    <citation type="submission" date="2019-03" db="EMBL/GenBank/DDBJ databases">
        <title>Single cell metagenomics reveals metabolic interactions within the superorganism composed of flagellate Streblomastix strix and complex community of Bacteroidetes bacteria on its surface.</title>
        <authorList>
            <person name="Treitli S.C."/>
            <person name="Kolisko M."/>
            <person name="Husnik F."/>
            <person name="Keeling P."/>
            <person name="Hampl V."/>
        </authorList>
    </citation>
    <scope>NUCLEOTIDE SEQUENCE [LARGE SCALE GENOMIC DNA]</scope>
    <source>
        <strain evidence="1">ST1C</strain>
    </source>
</reference>
<comment type="caution">
    <text evidence="1">The sequence shown here is derived from an EMBL/GenBank/DDBJ whole genome shotgun (WGS) entry which is preliminary data.</text>
</comment>
<dbReference type="AlphaFoldDB" id="A0A5J4UWQ6"/>
<dbReference type="EMBL" id="SNRW01012052">
    <property type="protein sequence ID" value="KAA6374341.1"/>
    <property type="molecule type" value="Genomic_DNA"/>
</dbReference>